<name>A0A0C3CVR3_HEBCY</name>
<dbReference type="OrthoDB" id="167809at2759"/>
<protein>
    <recommendedName>
        <fullName evidence="4">Isochorismatase-like domain-containing protein</fullName>
    </recommendedName>
</protein>
<keyword evidence="3" id="KW-1185">Reference proteome</keyword>
<evidence type="ECO:0000313" key="3">
    <source>
        <dbReference type="Proteomes" id="UP000053424"/>
    </source>
</evidence>
<dbReference type="HOGENOM" id="CLU_1204905_0_0_1"/>
<dbReference type="Proteomes" id="UP000053424">
    <property type="component" value="Unassembled WGS sequence"/>
</dbReference>
<dbReference type="EMBL" id="KN831769">
    <property type="protein sequence ID" value="KIM48229.1"/>
    <property type="molecule type" value="Genomic_DNA"/>
</dbReference>
<evidence type="ECO:0000256" key="1">
    <source>
        <dbReference type="SAM" id="MobiDB-lite"/>
    </source>
</evidence>
<organism evidence="2 3">
    <name type="scientific">Hebeloma cylindrosporum</name>
    <dbReference type="NCBI Taxonomy" id="76867"/>
    <lineage>
        <taxon>Eukaryota</taxon>
        <taxon>Fungi</taxon>
        <taxon>Dikarya</taxon>
        <taxon>Basidiomycota</taxon>
        <taxon>Agaricomycotina</taxon>
        <taxon>Agaricomycetes</taxon>
        <taxon>Agaricomycetidae</taxon>
        <taxon>Agaricales</taxon>
        <taxon>Agaricineae</taxon>
        <taxon>Hymenogastraceae</taxon>
        <taxon>Hebeloma</taxon>
    </lineage>
</organism>
<feature type="region of interest" description="Disordered" evidence="1">
    <location>
        <begin position="18"/>
        <end position="37"/>
    </location>
</feature>
<sequence length="230" mass="24964">MKAFISFVQYNPLFPPGSSGLGSSSSSAPRTRTTAHAAAPRVQITANNTATLAAPAAPIHDTLISGMATRPLKVTEPVEYGNETDFWVEYPSGLIDISRKTHLRCITDSGDSEGQQPLGLPPPLLPTQVDVKVDRDRTVRIDKEASAILIIDMQNFFLHPDLRAHPTGLACVEPVMKVVPALRTMVPRSSGCKSVHPSPFTIRCIKYHAQELGPNRPRITDAPALPYPII</sequence>
<proteinExistence type="predicted"/>
<dbReference type="Gene3D" id="3.40.50.850">
    <property type="entry name" value="Isochorismatase-like"/>
    <property type="match status" value="1"/>
</dbReference>
<dbReference type="STRING" id="686832.A0A0C3CVR3"/>
<evidence type="ECO:0008006" key="4">
    <source>
        <dbReference type="Google" id="ProtNLM"/>
    </source>
</evidence>
<accession>A0A0C3CVR3</accession>
<gene>
    <name evidence="2" type="ORF">M413DRAFT_225546</name>
</gene>
<reference evidence="3" key="2">
    <citation type="submission" date="2015-01" db="EMBL/GenBank/DDBJ databases">
        <title>Evolutionary Origins and Diversification of the Mycorrhizal Mutualists.</title>
        <authorList>
            <consortium name="DOE Joint Genome Institute"/>
            <consortium name="Mycorrhizal Genomics Consortium"/>
            <person name="Kohler A."/>
            <person name="Kuo A."/>
            <person name="Nagy L.G."/>
            <person name="Floudas D."/>
            <person name="Copeland A."/>
            <person name="Barry K.W."/>
            <person name="Cichocki N."/>
            <person name="Veneault-Fourrey C."/>
            <person name="LaButti K."/>
            <person name="Lindquist E.A."/>
            <person name="Lipzen A."/>
            <person name="Lundell T."/>
            <person name="Morin E."/>
            <person name="Murat C."/>
            <person name="Riley R."/>
            <person name="Ohm R."/>
            <person name="Sun H."/>
            <person name="Tunlid A."/>
            <person name="Henrissat B."/>
            <person name="Grigoriev I.V."/>
            <person name="Hibbett D.S."/>
            <person name="Martin F."/>
        </authorList>
    </citation>
    <scope>NUCLEOTIDE SEQUENCE [LARGE SCALE GENOMIC DNA]</scope>
    <source>
        <strain evidence="3">h7</strain>
    </source>
</reference>
<dbReference type="AlphaFoldDB" id="A0A0C3CVR3"/>
<evidence type="ECO:0000313" key="2">
    <source>
        <dbReference type="EMBL" id="KIM48229.1"/>
    </source>
</evidence>
<dbReference type="InterPro" id="IPR036380">
    <property type="entry name" value="Isochorismatase-like_sf"/>
</dbReference>
<reference evidence="2 3" key="1">
    <citation type="submission" date="2014-04" db="EMBL/GenBank/DDBJ databases">
        <authorList>
            <consortium name="DOE Joint Genome Institute"/>
            <person name="Kuo A."/>
            <person name="Gay G."/>
            <person name="Dore J."/>
            <person name="Kohler A."/>
            <person name="Nagy L.G."/>
            <person name="Floudas D."/>
            <person name="Copeland A."/>
            <person name="Barry K.W."/>
            <person name="Cichocki N."/>
            <person name="Veneault-Fourrey C."/>
            <person name="LaButti K."/>
            <person name="Lindquist E.A."/>
            <person name="Lipzen A."/>
            <person name="Lundell T."/>
            <person name="Morin E."/>
            <person name="Murat C."/>
            <person name="Sun H."/>
            <person name="Tunlid A."/>
            <person name="Henrissat B."/>
            <person name="Grigoriev I.V."/>
            <person name="Hibbett D.S."/>
            <person name="Martin F."/>
            <person name="Nordberg H.P."/>
            <person name="Cantor M.N."/>
            <person name="Hua S.X."/>
        </authorList>
    </citation>
    <scope>NUCLEOTIDE SEQUENCE [LARGE SCALE GENOMIC DNA]</scope>
    <source>
        <strain evidence="3">h7</strain>
    </source>
</reference>